<dbReference type="GO" id="GO:0003700">
    <property type="term" value="F:DNA-binding transcription factor activity"/>
    <property type="evidence" value="ECO:0007669"/>
    <property type="project" value="InterPro"/>
</dbReference>
<feature type="transmembrane region" description="Helical" evidence="4">
    <location>
        <begin position="98"/>
        <end position="119"/>
    </location>
</feature>
<dbReference type="OrthoDB" id="9799319at2"/>
<feature type="transmembrane region" description="Helical" evidence="4">
    <location>
        <begin position="178"/>
        <end position="197"/>
    </location>
</feature>
<feature type="transmembrane region" description="Helical" evidence="4">
    <location>
        <begin position="37"/>
        <end position="54"/>
    </location>
</feature>
<dbReference type="PANTHER" id="PTHR43280">
    <property type="entry name" value="ARAC-FAMILY TRANSCRIPTIONAL REGULATOR"/>
    <property type="match status" value="1"/>
</dbReference>
<keyword evidence="4" id="KW-0812">Transmembrane</keyword>
<reference evidence="6" key="1">
    <citation type="journal article" date="2019" name="PLoS Negl. Trop. Dis.">
        <title>Revisiting the worldwide diversity of Leptospira species in the environment.</title>
        <authorList>
            <person name="Vincent A.T."/>
            <person name="Schiettekatte O."/>
            <person name="Bourhy P."/>
            <person name="Veyrier F.J."/>
            <person name="Picardeau M."/>
        </authorList>
    </citation>
    <scope>NUCLEOTIDE SEQUENCE [LARGE SCALE GENOMIC DNA]</scope>
    <source>
        <strain evidence="6">201800265</strain>
    </source>
</reference>
<feature type="transmembrane region" description="Helical" evidence="4">
    <location>
        <begin position="139"/>
        <end position="157"/>
    </location>
</feature>
<dbReference type="EMBL" id="RQFY01000001">
    <property type="protein sequence ID" value="TGL36821.1"/>
    <property type="molecule type" value="Genomic_DNA"/>
</dbReference>
<organism evidence="6 7">
    <name type="scientific">Leptospira koniambonensis</name>
    <dbReference type="NCBI Taxonomy" id="2484950"/>
    <lineage>
        <taxon>Bacteria</taxon>
        <taxon>Pseudomonadati</taxon>
        <taxon>Spirochaetota</taxon>
        <taxon>Spirochaetia</taxon>
        <taxon>Leptospirales</taxon>
        <taxon>Leptospiraceae</taxon>
        <taxon>Leptospira</taxon>
    </lineage>
</organism>
<dbReference type="PROSITE" id="PS01124">
    <property type="entry name" value="HTH_ARAC_FAMILY_2"/>
    <property type="match status" value="1"/>
</dbReference>
<gene>
    <name evidence="6" type="ORF">EHQ52_02790</name>
</gene>
<evidence type="ECO:0000256" key="1">
    <source>
        <dbReference type="ARBA" id="ARBA00023015"/>
    </source>
</evidence>
<keyword evidence="1" id="KW-0805">Transcription regulation</keyword>
<dbReference type="Proteomes" id="UP000297871">
    <property type="component" value="Unassembled WGS sequence"/>
</dbReference>
<keyword evidence="2" id="KW-0238">DNA-binding</keyword>
<dbReference type="SMART" id="SM00342">
    <property type="entry name" value="HTH_ARAC"/>
    <property type="match status" value="1"/>
</dbReference>
<dbReference type="InterPro" id="IPR018062">
    <property type="entry name" value="HTH_AraC-typ_CS"/>
</dbReference>
<evidence type="ECO:0000256" key="3">
    <source>
        <dbReference type="ARBA" id="ARBA00023163"/>
    </source>
</evidence>
<keyword evidence="3" id="KW-0804">Transcription</keyword>
<feature type="transmembrane region" description="Helical" evidence="4">
    <location>
        <begin position="203"/>
        <end position="227"/>
    </location>
</feature>
<evidence type="ECO:0000256" key="2">
    <source>
        <dbReference type="ARBA" id="ARBA00023125"/>
    </source>
</evidence>
<sequence length="363" mass="42597">MNAYLLFIYLGLSLSLLLLLRGLLLFKNQYPLSSYSVPLYGLKFAFFFFGYMFISESYSQWRIFNYLYIPATSAFGYIVYHFYFYIFRDRRRRKRSHWIGLLPAFFSIAILTGSEHFNFPLPDRPDTIFKGSETVWTDWLFRASSVVLLYFYASIFADSILLFRTSKNEKGKKVRKGLIALWIGLSINLILCSAFYLGNQTVLKLGLTALTIQCALAFASLDSINLWKEIYEMSKRSADRIRRFTSYKTISLSDSLDHAIYVDRIYQKERLTIEDLAKHLKVTVRQLSQFINEENRQNFSQYINGKRIEYVLLRLESESKPNLLRIALDAGFNSKSSFNWIFKLELGMSPSEYIKSKRKIQVR</sequence>
<keyword evidence="4" id="KW-0472">Membrane</keyword>
<proteinExistence type="predicted"/>
<keyword evidence="7" id="KW-1185">Reference proteome</keyword>
<protein>
    <submittedName>
        <fullName evidence="6">AraC family transcriptional regulator</fullName>
    </submittedName>
</protein>
<feature type="transmembrane region" description="Helical" evidence="4">
    <location>
        <begin position="66"/>
        <end position="86"/>
    </location>
</feature>
<evidence type="ECO:0000256" key="4">
    <source>
        <dbReference type="SAM" id="Phobius"/>
    </source>
</evidence>
<evidence type="ECO:0000259" key="5">
    <source>
        <dbReference type="PROSITE" id="PS01124"/>
    </source>
</evidence>
<dbReference type="SUPFAM" id="SSF46689">
    <property type="entry name" value="Homeodomain-like"/>
    <property type="match status" value="1"/>
</dbReference>
<dbReference type="Gene3D" id="1.10.10.60">
    <property type="entry name" value="Homeodomain-like"/>
    <property type="match status" value="2"/>
</dbReference>
<dbReference type="AlphaFoldDB" id="A0A4R9JBI6"/>
<keyword evidence="4" id="KW-1133">Transmembrane helix</keyword>
<dbReference type="InterPro" id="IPR009057">
    <property type="entry name" value="Homeodomain-like_sf"/>
</dbReference>
<dbReference type="Pfam" id="PF12833">
    <property type="entry name" value="HTH_18"/>
    <property type="match status" value="1"/>
</dbReference>
<evidence type="ECO:0000313" key="6">
    <source>
        <dbReference type="EMBL" id="TGL36821.1"/>
    </source>
</evidence>
<accession>A0A4R9JBI6</accession>
<comment type="caution">
    <text evidence="6">The sequence shown here is derived from an EMBL/GenBank/DDBJ whole genome shotgun (WGS) entry which is preliminary data.</text>
</comment>
<evidence type="ECO:0000313" key="7">
    <source>
        <dbReference type="Proteomes" id="UP000297871"/>
    </source>
</evidence>
<dbReference type="InterPro" id="IPR018060">
    <property type="entry name" value="HTH_AraC"/>
</dbReference>
<dbReference type="PANTHER" id="PTHR43280:SF29">
    <property type="entry name" value="ARAC-FAMILY TRANSCRIPTIONAL REGULATOR"/>
    <property type="match status" value="1"/>
</dbReference>
<dbReference type="GO" id="GO:0043565">
    <property type="term" value="F:sequence-specific DNA binding"/>
    <property type="evidence" value="ECO:0007669"/>
    <property type="project" value="InterPro"/>
</dbReference>
<name>A0A4R9JBI6_9LEPT</name>
<feature type="transmembrane region" description="Helical" evidence="4">
    <location>
        <begin position="6"/>
        <end position="25"/>
    </location>
</feature>
<feature type="domain" description="HTH araC/xylS-type" evidence="5">
    <location>
        <begin position="261"/>
        <end position="356"/>
    </location>
</feature>
<dbReference type="PROSITE" id="PS00041">
    <property type="entry name" value="HTH_ARAC_FAMILY_1"/>
    <property type="match status" value="1"/>
</dbReference>